<keyword evidence="1" id="KW-0805">Transcription regulation</keyword>
<dbReference type="SMART" id="SM00530">
    <property type="entry name" value="HTH_XRE"/>
    <property type="match status" value="1"/>
</dbReference>
<dbReference type="STRING" id="1544798.LH29_04175"/>
<comment type="caution">
    <text evidence="5">The sequence shown here is derived from an EMBL/GenBank/DDBJ whole genome shotgun (WGS) entry which is preliminary data.</text>
</comment>
<dbReference type="InterPro" id="IPR010982">
    <property type="entry name" value="Lambda_DNA-bd_dom_sf"/>
</dbReference>
<dbReference type="Pfam" id="PF00717">
    <property type="entry name" value="Peptidase_S24"/>
    <property type="match status" value="1"/>
</dbReference>
<proteinExistence type="predicted"/>
<dbReference type="Proteomes" id="UP000032544">
    <property type="component" value="Unassembled WGS sequence"/>
</dbReference>
<dbReference type="Gene3D" id="2.10.109.10">
    <property type="entry name" value="Umud Fragment, subunit A"/>
    <property type="match status" value="1"/>
</dbReference>
<sequence>MNYFGKNIKLLRKRKKRTQNEVAVAMELKRTSVNALENEISQPTVSHLQAFSKYFGIAIDTLINVDLQQLSESQFADLQNGFDVFIRGSKLRVIATTVDSDNNDNIEFVSEKAKAGYVNCFADPEYIGKLPVFQLPFLSKEKKYRAFTIEGDSMLPIPAGSIVIGEFIQDFFNIKSNDAYIIVTRDEGIVFKVAHNNIKTERSLHLISLNKEFQSYDLPIAEVTEVWKFVCYLNTKIPEPETDIDRLMKQMDDMQQAIKKLGSKIG</sequence>
<dbReference type="EMBL" id="JRHC01000001">
    <property type="protein sequence ID" value="KJF44659.1"/>
    <property type="molecule type" value="Genomic_DNA"/>
</dbReference>
<dbReference type="OrthoDB" id="3831186at2"/>
<keyword evidence="3" id="KW-0804">Transcription</keyword>
<dbReference type="AlphaFoldDB" id="A0A0D8JD66"/>
<organism evidence="5 6">
    <name type="scientific">Draconibacterium sediminis</name>
    <dbReference type="NCBI Taxonomy" id="1544798"/>
    <lineage>
        <taxon>Bacteria</taxon>
        <taxon>Pseudomonadati</taxon>
        <taxon>Bacteroidota</taxon>
        <taxon>Bacteroidia</taxon>
        <taxon>Marinilabiliales</taxon>
        <taxon>Prolixibacteraceae</taxon>
        <taxon>Draconibacterium</taxon>
    </lineage>
</organism>
<evidence type="ECO:0000313" key="6">
    <source>
        <dbReference type="Proteomes" id="UP000032544"/>
    </source>
</evidence>
<evidence type="ECO:0000259" key="4">
    <source>
        <dbReference type="PROSITE" id="PS50943"/>
    </source>
</evidence>
<dbReference type="GO" id="GO:0003677">
    <property type="term" value="F:DNA binding"/>
    <property type="evidence" value="ECO:0007669"/>
    <property type="project" value="UniProtKB-KW"/>
</dbReference>
<dbReference type="SUPFAM" id="SSF47413">
    <property type="entry name" value="lambda repressor-like DNA-binding domains"/>
    <property type="match status" value="1"/>
</dbReference>
<name>A0A0D8JD66_9BACT</name>
<dbReference type="InterPro" id="IPR015927">
    <property type="entry name" value="Peptidase_S24_S26A/B/C"/>
</dbReference>
<feature type="domain" description="HTH cro/C1-type" evidence="4">
    <location>
        <begin position="8"/>
        <end position="62"/>
    </location>
</feature>
<evidence type="ECO:0000256" key="2">
    <source>
        <dbReference type="ARBA" id="ARBA00023125"/>
    </source>
</evidence>
<keyword evidence="6" id="KW-1185">Reference proteome</keyword>
<evidence type="ECO:0000256" key="1">
    <source>
        <dbReference type="ARBA" id="ARBA00023015"/>
    </source>
</evidence>
<dbReference type="SUPFAM" id="SSF51306">
    <property type="entry name" value="LexA/Signal peptidase"/>
    <property type="match status" value="1"/>
</dbReference>
<dbReference type="CDD" id="cd06529">
    <property type="entry name" value="S24_LexA-like"/>
    <property type="match status" value="1"/>
</dbReference>
<keyword evidence="2 5" id="KW-0238">DNA-binding</keyword>
<dbReference type="RefSeq" id="WP_045026198.1">
    <property type="nucleotide sequence ID" value="NZ_JRHC01000001.1"/>
</dbReference>
<dbReference type="Pfam" id="PF01381">
    <property type="entry name" value="HTH_3"/>
    <property type="match status" value="1"/>
</dbReference>
<dbReference type="InterPro" id="IPR036286">
    <property type="entry name" value="LexA/Signal_pep-like_sf"/>
</dbReference>
<dbReference type="PROSITE" id="PS50943">
    <property type="entry name" value="HTH_CROC1"/>
    <property type="match status" value="1"/>
</dbReference>
<dbReference type="Gene3D" id="1.10.260.40">
    <property type="entry name" value="lambda repressor-like DNA-binding domains"/>
    <property type="match status" value="1"/>
</dbReference>
<dbReference type="CDD" id="cd00093">
    <property type="entry name" value="HTH_XRE"/>
    <property type="match status" value="1"/>
</dbReference>
<dbReference type="InterPro" id="IPR001387">
    <property type="entry name" value="Cro/C1-type_HTH"/>
</dbReference>
<gene>
    <name evidence="5" type="ORF">LH29_04175</name>
</gene>
<evidence type="ECO:0000256" key="3">
    <source>
        <dbReference type="ARBA" id="ARBA00023163"/>
    </source>
</evidence>
<dbReference type="PANTHER" id="PTHR40661:SF1">
    <property type="entry name" value="HTH CRO_C1-TYPE DOMAIN-CONTAINING PROTEIN"/>
    <property type="match status" value="1"/>
</dbReference>
<dbReference type="InterPro" id="IPR039418">
    <property type="entry name" value="LexA-like"/>
</dbReference>
<dbReference type="PANTHER" id="PTHR40661">
    <property type="match status" value="1"/>
</dbReference>
<accession>A0A0D8JD66</accession>
<reference evidence="5 6" key="1">
    <citation type="submission" date="2014-09" db="EMBL/GenBank/DDBJ databases">
        <title>Draft Genome Sequence of Draconibacterium sp. JN14CK-3.</title>
        <authorList>
            <person name="Dong C."/>
            <person name="Lai Q."/>
            <person name="Shao Z."/>
        </authorList>
    </citation>
    <scope>NUCLEOTIDE SEQUENCE [LARGE SCALE GENOMIC DNA]</scope>
    <source>
        <strain evidence="5 6">JN14CK-3</strain>
    </source>
</reference>
<protein>
    <submittedName>
        <fullName evidence="5">DNA-binding protein</fullName>
    </submittedName>
</protein>
<evidence type="ECO:0000313" key="5">
    <source>
        <dbReference type="EMBL" id="KJF44659.1"/>
    </source>
</evidence>